<reference evidence="2 3" key="1">
    <citation type="submission" date="2020-03" db="EMBL/GenBank/DDBJ databases">
        <title>Genomic Encyclopedia of Type Strains, Phase IV (KMG-IV): sequencing the most valuable type-strain genomes for metagenomic binning, comparative biology and taxonomic classification.</title>
        <authorList>
            <person name="Goeker M."/>
        </authorList>
    </citation>
    <scope>NUCLEOTIDE SEQUENCE [LARGE SCALE GENOMIC DNA]</scope>
    <source>
        <strain evidence="2 3">DSM 7225</strain>
    </source>
</reference>
<proteinExistence type="predicted"/>
<dbReference type="EMBL" id="JAATJB010000006">
    <property type="protein sequence ID" value="NJB98133.1"/>
    <property type="molecule type" value="Genomic_DNA"/>
</dbReference>
<organism evidence="2 3">
    <name type="scientific">Sphingomonas trueperi</name>
    <dbReference type="NCBI Taxonomy" id="53317"/>
    <lineage>
        <taxon>Bacteria</taxon>
        <taxon>Pseudomonadati</taxon>
        <taxon>Pseudomonadota</taxon>
        <taxon>Alphaproteobacteria</taxon>
        <taxon>Sphingomonadales</taxon>
        <taxon>Sphingomonadaceae</taxon>
        <taxon>Sphingomonas</taxon>
    </lineage>
</organism>
<protein>
    <submittedName>
        <fullName evidence="2">Uncharacterized protein</fullName>
    </submittedName>
</protein>
<name>A0A7X6BD03_9SPHN</name>
<keyword evidence="3" id="KW-1185">Reference proteome</keyword>
<feature type="signal peptide" evidence="1">
    <location>
        <begin position="1"/>
        <end position="24"/>
    </location>
</feature>
<evidence type="ECO:0000313" key="2">
    <source>
        <dbReference type="EMBL" id="NJB98133.1"/>
    </source>
</evidence>
<evidence type="ECO:0000256" key="1">
    <source>
        <dbReference type="SAM" id="SignalP"/>
    </source>
</evidence>
<dbReference type="RefSeq" id="WP_125975862.1">
    <property type="nucleotide sequence ID" value="NZ_BAAADY010000007.1"/>
</dbReference>
<keyword evidence="1" id="KW-0732">Signal</keyword>
<accession>A0A7X6BD03</accession>
<comment type="caution">
    <text evidence="2">The sequence shown here is derived from an EMBL/GenBank/DDBJ whole genome shotgun (WGS) entry which is preliminary data.</text>
</comment>
<evidence type="ECO:0000313" key="3">
    <source>
        <dbReference type="Proteomes" id="UP000531251"/>
    </source>
</evidence>
<dbReference type="Proteomes" id="UP000531251">
    <property type="component" value="Unassembled WGS sequence"/>
</dbReference>
<sequence>MQVDRLLARLILPTLVAVPGVASAQEAIATAPTEPVALFRAVCMGGSARLTRGMSEAATYATLPLPAQRAIGIGAASTANAADALKAPAPEPAAVPNSIYRIAGGNIYLFVPKAGTGTGTLAESCMVLWIGGGDDYLAARKIVLPSEEKVPLYARPESKPDRATFTAASFGTTQYSLATFGGWIALRSFTPPSDPEKAN</sequence>
<feature type="chain" id="PRO_5030833315" evidence="1">
    <location>
        <begin position="25"/>
        <end position="199"/>
    </location>
</feature>
<gene>
    <name evidence="2" type="ORF">GGR89_002460</name>
</gene>
<dbReference type="AlphaFoldDB" id="A0A7X6BD03"/>